<reference evidence="5 6" key="1">
    <citation type="journal article" date="2023" name="bioRxiv">
        <title>High-quality genome assemblies of four members of thePodospora anserinaspecies complex.</title>
        <authorList>
            <person name="Ament-Velasquez S.L."/>
            <person name="Vogan A.A."/>
            <person name="Wallerman O."/>
            <person name="Hartmann F."/>
            <person name="Gautier V."/>
            <person name="Silar P."/>
            <person name="Giraud T."/>
            <person name="Johannesson H."/>
        </authorList>
    </citation>
    <scope>NUCLEOTIDE SEQUENCE [LARGE SCALE GENOMIC DNA]</scope>
    <source>
        <strain evidence="5 6">CBS 124.78</strain>
    </source>
</reference>
<dbReference type="RefSeq" id="XP_062805256.1">
    <property type="nucleotide sequence ID" value="XM_062939906.1"/>
</dbReference>
<feature type="coiled-coil region" evidence="2">
    <location>
        <begin position="651"/>
        <end position="678"/>
    </location>
</feature>
<evidence type="ECO:0000259" key="3">
    <source>
        <dbReference type="Pfam" id="PF24883"/>
    </source>
</evidence>
<dbReference type="PANTHER" id="PTHR10039:SF5">
    <property type="entry name" value="NACHT DOMAIN-CONTAINING PROTEIN"/>
    <property type="match status" value="1"/>
</dbReference>
<dbReference type="Pfam" id="PF24883">
    <property type="entry name" value="NPHP3_N"/>
    <property type="match status" value="1"/>
</dbReference>
<dbReference type="Gene3D" id="3.40.50.300">
    <property type="entry name" value="P-loop containing nucleotide triphosphate hydrolases"/>
    <property type="match status" value="1"/>
</dbReference>
<protein>
    <recommendedName>
        <fullName evidence="7">NACHT domain-containing protein</fullName>
    </recommendedName>
</protein>
<organism evidence="5 6">
    <name type="scientific">Podospora pseudoanserina</name>
    <dbReference type="NCBI Taxonomy" id="2609844"/>
    <lineage>
        <taxon>Eukaryota</taxon>
        <taxon>Fungi</taxon>
        <taxon>Dikarya</taxon>
        <taxon>Ascomycota</taxon>
        <taxon>Pezizomycotina</taxon>
        <taxon>Sordariomycetes</taxon>
        <taxon>Sordariomycetidae</taxon>
        <taxon>Sordariales</taxon>
        <taxon>Podosporaceae</taxon>
        <taxon>Podospora</taxon>
    </lineage>
</organism>
<evidence type="ECO:0008006" key="7">
    <source>
        <dbReference type="Google" id="ProtNLM"/>
    </source>
</evidence>
<dbReference type="SUPFAM" id="SSF52540">
    <property type="entry name" value="P-loop containing nucleoside triphosphate hydrolases"/>
    <property type="match status" value="1"/>
</dbReference>
<dbReference type="InterPro" id="IPR056884">
    <property type="entry name" value="NPHP3-like_N"/>
</dbReference>
<feature type="domain" description="DUF7791" evidence="4">
    <location>
        <begin position="507"/>
        <end position="636"/>
    </location>
</feature>
<evidence type="ECO:0000256" key="1">
    <source>
        <dbReference type="ARBA" id="ARBA00022737"/>
    </source>
</evidence>
<keyword evidence="2" id="KW-0175">Coiled coil</keyword>
<feature type="domain" description="Nephrocystin 3-like N-terminal" evidence="3">
    <location>
        <begin position="228"/>
        <end position="396"/>
    </location>
</feature>
<dbReference type="EMBL" id="JAFFHC010000001">
    <property type="protein sequence ID" value="KAK4681786.1"/>
    <property type="molecule type" value="Genomic_DNA"/>
</dbReference>
<dbReference type="InterPro" id="IPR056693">
    <property type="entry name" value="DUF7791"/>
</dbReference>
<dbReference type="GeneID" id="87960373"/>
<evidence type="ECO:0000256" key="2">
    <source>
        <dbReference type="SAM" id="Coils"/>
    </source>
</evidence>
<evidence type="ECO:0000313" key="5">
    <source>
        <dbReference type="EMBL" id="KAK4681786.1"/>
    </source>
</evidence>
<name>A0ABR0IPL2_9PEZI</name>
<evidence type="ECO:0000313" key="6">
    <source>
        <dbReference type="Proteomes" id="UP001323617"/>
    </source>
</evidence>
<accession>A0ABR0IPL2</accession>
<keyword evidence="1" id="KW-0677">Repeat</keyword>
<comment type="caution">
    <text evidence="5">The sequence shown here is derived from an EMBL/GenBank/DDBJ whole genome shotgun (WGS) entry which is preliminary data.</text>
</comment>
<proteinExistence type="predicted"/>
<sequence length="829" mass="93568">MESLAAISLTGNILQFTQFISSLVTTAGELYQTPVGSSSSDATADIETTHRRLLNFSALLQQNQIATPQQSAIGVNDANALANDLAKECKGICDELLEMIGKLRLKEKGSRRLNSNGWVSSAQQSGLLDTVETLRQESNRMKIDQTKKLDSIAKTLSEEFLAPASLERLSWGIKKLDLTKNDIAALAKEQAVLKSLNFSSRPLTKNTFRWMLEPPPPDIDVDDDPAKHRFFNWLKTGDGIFWVSGKAGSGKSTLMKFLADHETTQTMLEEWAKPFKLLTTRHYFWAAGTHMQKSHEGLLKILLYEIFCACPSLIPAACPLRWRQTCPERTEQQSTEWTTRELSEALHHLGRNQDLHIRHCFFIDGVDKFDGDHLMLCEILSNLSQSPNSKLCLSSRPWNVFIDAFGNNIARKISIEDLTREDILRYAERRLTGHPRWNLPHFSPQDKTAIIDSITDNAQGVFLWVFLVTRSIRDGLTNLDTMLDLQHRLESLPTDLERFFKHMLNLIDSVYHQKMASFLSISAHAKQPLYYLTFSMQEHESEDEDYALKMAISPTSPPEEEQLYGRCRRRVNAICGGLLYVKGTSVEFLHRTVRDFLLTREMNDYLSSKTKPGLSTPLSTLRAYTACLKCSAPPTSSDSASLRTRLLKEGLSYAHEALEDAEETAAELLDDIENLFVAPLEDGEDAMEWTLLEPAEFNGDTIIGDVVASGNEASDFQFRKEVLRTGAAKYVSRKLNDSLYYFDDLKEWPLCLVVEEQQWTEGHLQVIQCLLEAGKDPNEGHGGWQSPSPWTKFIQRTCQEEYKGRLLESSRNGLVLGVSVSWCGEECSG</sequence>
<gene>
    <name evidence="5" type="ORF">QC764_0012530</name>
</gene>
<dbReference type="PANTHER" id="PTHR10039">
    <property type="entry name" value="AMELOGENIN"/>
    <property type="match status" value="1"/>
</dbReference>
<dbReference type="Proteomes" id="UP001323617">
    <property type="component" value="Unassembled WGS sequence"/>
</dbReference>
<evidence type="ECO:0000259" key="4">
    <source>
        <dbReference type="Pfam" id="PF25053"/>
    </source>
</evidence>
<dbReference type="InterPro" id="IPR027417">
    <property type="entry name" value="P-loop_NTPase"/>
</dbReference>
<keyword evidence="6" id="KW-1185">Reference proteome</keyword>
<dbReference type="Pfam" id="PF25053">
    <property type="entry name" value="DUF7791"/>
    <property type="match status" value="1"/>
</dbReference>